<keyword evidence="2" id="KW-1185">Reference proteome</keyword>
<dbReference type="EMBL" id="CM042031">
    <property type="protein sequence ID" value="KAI3784385.1"/>
    <property type="molecule type" value="Genomic_DNA"/>
</dbReference>
<gene>
    <name evidence="1" type="ORF">L1987_43484</name>
</gene>
<protein>
    <submittedName>
        <fullName evidence="1">Uncharacterized protein</fullName>
    </submittedName>
</protein>
<dbReference type="Proteomes" id="UP001056120">
    <property type="component" value="Linkage Group LG14"/>
</dbReference>
<organism evidence="1 2">
    <name type="scientific">Smallanthus sonchifolius</name>
    <dbReference type="NCBI Taxonomy" id="185202"/>
    <lineage>
        <taxon>Eukaryota</taxon>
        <taxon>Viridiplantae</taxon>
        <taxon>Streptophyta</taxon>
        <taxon>Embryophyta</taxon>
        <taxon>Tracheophyta</taxon>
        <taxon>Spermatophyta</taxon>
        <taxon>Magnoliopsida</taxon>
        <taxon>eudicotyledons</taxon>
        <taxon>Gunneridae</taxon>
        <taxon>Pentapetalae</taxon>
        <taxon>asterids</taxon>
        <taxon>campanulids</taxon>
        <taxon>Asterales</taxon>
        <taxon>Asteraceae</taxon>
        <taxon>Asteroideae</taxon>
        <taxon>Heliantheae alliance</taxon>
        <taxon>Millerieae</taxon>
        <taxon>Smallanthus</taxon>
    </lineage>
</organism>
<sequence>MVPVSVPKVGKLSLSLPRTESCSVAVVSSSVGCSHSSLHDIISLGNESCLGVPVNPTCSVIPSSNVSPCVSSTESFPLLSYPSWSTSVTSFSLSLGDVTPFSLDTSLASASKTIQLLDSPGSLLLSSGKSPVEFPTCGSPLDTSVVARDFVKDAKRSLALKHAQAEVACLSDEIKVVTDKLASVEKEMDQYQLMLVNSQVDTEHCRMEFEDKEVNFCCCLLFPPSFPLLLN</sequence>
<comment type="caution">
    <text evidence="1">The sequence shown here is derived from an EMBL/GenBank/DDBJ whole genome shotgun (WGS) entry which is preliminary data.</text>
</comment>
<name>A0ACB9GN11_9ASTR</name>
<reference evidence="1 2" key="2">
    <citation type="journal article" date="2022" name="Mol. Ecol. Resour.">
        <title>The genomes of chicory, endive, great burdock and yacon provide insights into Asteraceae paleo-polyploidization history and plant inulin production.</title>
        <authorList>
            <person name="Fan W."/>
            <person name="Wang S."/>
            <person name="Wang H."/>
            <person name="Wang A."/>
            <person name="Jiang F."/>
            <person name="Liu H."/>
            <person name="Zhao H."/>
            <person name="Xu D."/>
            <person name="Zhang Y."/>
        </authorList>
    </citation>
    <scope>NUCLEOTIDE SEQUENCE [LARGE SCALE GENOMIC DNA]</scope>
    <source>
        <strain evidence="2">cv. Yunnan</strain>
        <tissue evidence="1">Leaves</tissue>
    </source>
</reference>
<reference evidence="2" key="1">
    <citation type="journal article" date="2022" name="Mol. Ecol. Resour.">
        <title>The genomes of chicory, endive, great burdock and yacon provide insights into Asteraceae palaeo-polyploidization history and plant inulin production.</title>
        <authorList>
            <person name="Fan W."/>
            <person name="Wang S."/>
            <person name="Wang H."/>
            <person name="Wang A."/>
            <person name="Jiang F."/>
            <person name="Liu H."/>
            <person name="Zhao H."/>
            <person name="Xu D."/>
            <person name="Zhang Y."/>
        </authorList>
    </citation>
    <scope>NUCLEOTIDE SEQUENCE [LARGE SCALE GENOMIC DNA]</scope>
    <source>
        <strain evidence="2">cv. Yunnan</strain>
    </source>
</reference>
<evidence type="ECO:0000313" key="1">
    <source>
        <dbReference type="EMBL" id="KAI3784385.1"/>
    </source>
</evidence>
<evidence type="ECO:0000313" key="2">
    <source>
        <dbReference type="Proteomes" id="UP001056120"/>
    </source>
</evidence>
<proteinExistence type="predicted"/>
<accession>A0ACB9GN11</accession>